<evidence type="ECO:0000256" key="4">
    <source>
        <dbReference type="ARBA" id="ARBA00035258"/>
    </source>
</evidence>
<evidence type="ECO:0000256" key="2">
    <source>
        <dbReference type="ARBA" id="ARBA00022980"/>
    </source>
</evidence>
<dbReference type="GO" id="GO:0019843">
    <property type="term" value="F:rRNA binding"/>
    <property type="evidence" value="ECO:0007669"/>
    <property type="project" value="UniProtKB-UniRule"/>
</dbReference>
<dbReference type="InterPro" id="IPR035987">
    <property type="entry name" value="Ribosomal_uS8_sf"/>
</dbReference>
<dbReference type="Gene3D" id="3.30.1370.30">
    <property type="match status" value="1"/>
</dbReference>
<dbReference type="Gene3D" id="3.30.1490.10">
    <property type="match status" value="1"/>
</dbReference>
<comment type="caution">
    <text evidence="7">The sequence shown here is derived from an EMBL/GenBank/DDBJ whole genome shotgun (WGS) entry which is preliminary data.</text>
</comment>
<dbReference type="NCBIfam" id="NF001109">
    <property type="entry name" value="PRK00136.1"/>
    <property type="match status" value="1"/>
</dbReference>
<dbReference type="PROSITE" id="PS00053">
    <property type="entry name" value="RIBOSOMAL_S8"/>
    <property type="match status" value="1"/>
</dbReference>
<dbReference type="Pfam" id="PF00410">
    <property type="entry name" value="Ribosomal_S8"/>
    <property type="match status" value="1"/>
</dbReference>
<comment type="function">
    <text evidence="5">One of the primary rRNA binding proteins, it binds directly to 16S rRNA central domain where it helps coordinate assembly of the platform of the 30S subunit.</text>
</comment>
<dbReference type="GO" id="GO:1990904">
    <property type="term" value="C:ribonucleoprotein complex"/>
    <property type="evidence" value="ECO:0007669"/>
    <property type="project" value="UniProtKB-KW"/>
</dbReference>
<dbReference type="GO" id="GO:0005840">
    <property type="term" value="C:ribosome"/>
    <property type="evidence" value="ECO:0007669"/>
    <property type="project" value="UniProtKB-KW"/>
</dbReference>
<evidence type="ECO:0000313" key="8">
    <source>
        <dbReference type="Proteomes" id="UP000289269"/>
    </source>
</evidence>
<dbReference type="PANTHER" id="PTHR11758">
    <property type="entry name" value="40S RIBOSOMAL PROTEIN S15A"/>
    <property type="match status" value="1"/>
</dbReference>
<dbReference type="GO" id="GO:0003735">
    <property type="term" value="F:structural constituent of ribosome"/>
    <property type="evidence" value="ECO:0007669"/>
    <property type="project" value="InterPro"/>
</dbReference>
<dbReference type="InterPro" id="IPR047863">
    <property type="entry name" value="Ribosomal_uS8_CS"/>
</dbReference>
<evidence type="ECO:0000313" key="7">
    <source>
        <dbReference type="EMBL" id="RWZ79566.1"/>
    </source>
</evidence>
<dbReference type="GO" id="GO:0006412">
    <property type="term" value="P:translation"/>
    <property type="evidence" value="ECO:0007669"/>
    <property type="project" value="UniProtKB-UniRule"/>
</dbReference>
<protein>
    <recommendedName>
        <fullName evidence="4 5">Small ribosomal subunit protein uS8</fullName>
    </recommendedName>
</protein>
<dbReference type="Proteomes" id="UP000289269">
    <property type="component" value="Unassembled WGS sequence"/>
</dbReference>
<comment type="subunit">
    <text evidence="5">Part of the 30S ribosomal subunit. Contacts proteins S5 and S12.</text>
</comment>
<evidence type="ECO:0000256" key="3">
    <source>
        <dbReference type="ARBA" id="ARBA00023274"/>
    </source>
</evidence>
<proteinExistence type="inferred from homology"/>
<keyword evidence="5" id="KW-0694">RNA-binding</keyword>
<dbReference type="SUPFAM" id="SSF56047">
    <property type="entry name" value="Ribosomal protein S8"/>
    <property type="match status" value="1"/>
</dbReference>
<comment type="similarity">
    <text evidence="1 5 6">Belongs to the universal ribosomal protein uS8 family.</text>
</comment>
<keyword evidence="2 5" id="KW-0689">Ribosomal protein</keyword>
<evidence type="ECO:0000256" key="5">
    <source>
        <dbReference type="HAMAP-Rule" id="MF_01302"/>
    </source>
</evidence>
<dbReference type="HAMAP" id="MF_01302_B">
    <property type="entry name" value="Ribosomal_uS8_B"/>
    <property type="match status" value="1"/>
</dbReference>
<gene>
    <name evidence="5" type="primary">rpsH</name>
    <name evidence="7" type="ORF">EOT04_01140</name>
</gene>
<evidence type="ECO:0000256" key="1">
    <source>
        <dbReference type="ARBA" id="ARBA00006471"/>
    </source>
</evidence>
<dbReference type="InterPro" id="IPR000630">
    <property type="entry name" value="Ribosomal_uS8"/>
</dbReference>
<dbReference type="EMBL" id="SCKW01000007">
    <property type="protein sequence ID" value="RWZ79566.1"/>
    <property type="molecule type" value="Genomic_DNA"/>
</dbReference>
<accession>A0A4Q0AJ61</accession>
<name>A0A4Q0AJ61_9BACT</name>
<keyword evidence="8" id="KW-1185">Reference proteome</keyword>
<dbReference type="AlphaFoldDB" id="A0A4Q0AJ61"/>
<dbReference type="FunFam" id="3.30.1490.10:FF:000001">
    <property type="entry name" value="30S ribosomal protein S8"/>
    <property type="match status" value="1"/>
</dbReference>
<evidence type="ECO:0000256" key="6">
    <source>
        <dbReference type="RuleBase" id="RU003660"/>
    </source>
</evidence>
<keyword evidence="5" id="KW-0699">rRNA-binding</keyword>
<organism evidence="7 8">
    <name type="scientific">Candidatus Chaera renei</name>
    <dbReference type="NCBI Taxonomy" id="2506947"/>
    <lineage>
        <taxon>Bacteria</taxon>
        <taxon>Candidatus Saccharimonadota</taxon>
        <taxon>Candidatus Saccharimonadia</taxon>
        <taxon>Candidatus Saccharimonadales</taxon>
        <taxon>Candidatus Saccharimonadaceae</taxon>
        <taxon>Candidatus Chaera</taxon>
    </lineage>
</organism>
<sequence length="133" mass="14447">MSLQSSDPVADMLTRIRNALTASKNEVVMPHSNLKARLADQMVQSGYLHKAEVVAAKPRPFLKVTIYPEGAAPSITAIKRLSKPGRRLYAGADDMPRVKSGRGVVIVSTSRGVMTGQQAKKQRLGGELICQIY</sequence>
<keyword evidence="3 5" id="KW-0687">Ribonucleoprotein</keyword>
<dbReference type="GO" id="GO:0005737">
    <property type="term" value="C:cytoplasm"/>
    <property type="evidence" value="ECO:0007669"/>
    <property type="project" value="UniProtKB-ARBA"/>
</dbReference>
<reference evidence="7" key="1">
    <citation type="submission" date="2019-01" db="EMBL/GenBank/DDBJ databases">
        <title>Genomic signatures and co-occurrence patterns of the ultra-small Saccharimodia (Patescibacteria phylum) suggest a symbiotic lifestyle.</title>
        <authorList>
            <person name="Lemos L."/>
            <person name="Medeiros J."/>
            <person name="Andreote F."/>
            <person name="Fernandes G."/>
            <person name="Varani A."/>
            <person name="Oliveira G."/>
            <person name="Pylro V."/>
        </authorList>
    </citation>
    <scope>NUCLEOTIDE SEQUENCE [LARGE SCALE GENOMIC DNA]</scope>
    <source>
        <strain evidence="7">AMD01</strain>
    </source>
</reference>